<sequence>METESPAEASPSPRPFRREVKAHAERAGALREEVASLVREWGGCPDTVALVRLGVSELITNVLKHVEDPRCRLEVHHLGSEIRVRLFDRSREVPAVTVPAWDAEGGRGLWLLRDMTTGLGYTCVPGGKWVWFTVRLEPAGQA</sequence>
<feature type="region of interest" description="Disordered" evidence="2">
    <location>
        <begin position="1"/>
        <end position="21"/>
    </location>
</feature>
<comment type="caution">
    <text evidence="4">The sequence shown here is derived from an EMBL/GenBank/DDBJ whole genome shotgun (WGS) entry which is preliminary data.</text>
</comment>
<dbReference type="Proteomes" id="UP000538929">
    <property type="component" value="Unassembled WGS sequence"/>
</dbReference>
<evidence type="ECO:0000259" key="3">
    <source>
        <dbReference type="Pfam" id="PF13581"/>
    </source>
</evidence>
<dbReference type="InterPro" id="IPR036890">
    <property type="entry name" value="HATPase_C_sf"/>
</dbReference>
<proteinExistence type="predicted"/>
<keyword evidence="1" id="KW-0808">Transferase</keyword>
<dbReference type="GO" id="GO:0005524">
    <property type="term" value="F:ATP binding"/>
    <property type="evidence" value="ECO:0007669"/>
    <property type="project" value="UniProtKB-KW"/>
</dbReference>
<dbReference type="InterPro" id="IPR003594">
    <property type="entry name" value="HATPase_dom"/>
</dbReference>
<name>A0A7W3Y1P2_9ACTN</name>
<gene>
    <name evidence="4" type="ORF">FNQ90_10765</name>
</gene>
<dbReference type="GO" id="GO:0004674">
    <property type="term" value="F:protein serine/threonine kinase activity"/>
    <property type="evidence" value="ECO:0007669"/>
    <property type="project" value="UniProtKB-KW"/>
</dbReference>
<dbReference type="PANTHER" id="PTHR35526:SF3">
    <property type="entry name" value="ANTI-SIGMA-F FACTOR RSBW"/>
    <property type="match status" value="1"/>
</dbReference>
<feature type="domain" description="Histidine kinase/HSP90-like ATPase" evidence="3">
    <location>
        <begin position="21"/>
        <end position="133"/>
    </location>
</feature>
<protein>
    <submittedName>
        <fullName evidence="4">ATP-binding protein</fullName>
    </submittedName>
</protein>
<dbReference type="Pfam" id="PF13581">
    <property type="entry name" value="HATPase_c_2"/>
    <property type="match status" value="1"/>
</dbReference>
<keyword evidence="1" id="KW-0723">Serine/threonine-protein kinase</keyword>
<dbReference type="AlphaFoldDB" id="A0A7W3Y1P2"/>
<evidence type="ECO:0000313" key="5">
    <source>
        <dbReference type="Proteomes" id="UP000538929"/>
    </source>
</evidence>
<evidence type="ECO:0000256" key="1">
    <source>
        <dbReference type="ARBA" id="ARBA00022527"/>
    </source>
</evidence>
<accession>A0A7W3Y1P2</accession>
<dbReference type="CDD" id="cd16936">
    <property type="entry name" value="HATPase_RsbW-like"/>
    <property type="match status" value="1"/>
</dbReference>
<reference evidence="5" key="1">
    <citation type="submission" date="2019-10" db="EMBL/GenBank/DDBJ databases">
        <title>Streptomyces sp. nov., a novel actinobacterium isolated from alkaline environment.</title>
        <authorList>
            <person name="Golinska P."/>
        </authorList>
    </citation>
    <scope>NUCLEOTIDE SEQUENCE [LARGE SCALE GENOMIC DNA]</scope>
    <source>
        <strain evidence="5">DSM 42118</strain>
    </source>
</reference>
<organism evidence="4 5">
    <name type="scientific">Streptomyces alkaliphilus</name>
    <dbReference type="NCBI Taxonomy" id="1472722"/>
    <lineage>
        <taxon>Bacteria</taxon>
        <taxon>Bacillati</taxon>
        <taxon>Actinomycetota</taxon>
        <taxon>Actinomycetes</taxon>
        <taxon>Kitasatosporales</taxon>
        <taxon>Streptomycetaceae</taxon>
        <taxon>Streptomyces</taxon>
    </lineage>
</organism>
<feature type="compositionally biased region" description="Low complexity" evidence="2">
    <location>
        <begin position="1"/>
        <end position="11"/>
    </location>
</feature>
<dbReference type="SUPFAM" id="SSF55874">
    <property type="entry name" value="ATPase domain of HSP90 chaperone/DNA topoisomerase II/histidine kinase"/>
    <property type="match status" value="1"/>
</dbReference>
<dbReference type="EMBL" id="VKHT01000268">
    <property type="protein sequence ID" value="MBB0244571.1"/>
    <property type="molecule type" value="Genomic_DNA"/>
</dbReference>
<dbReference type="PANTHER" id="PTHR35526">
    <property type="entry name" value="ANTI-SIGMA-F FACTOR RSBW-RELATED"/>
    <property type="match status" value="1"/>
</dbReference>
<evidence type="ECO:0000256" key="2">
    <source>
        <dbReference type="SAM" id="MobiDB-lite"/>
    </source>
</evidence>
<dbReference type="RefSeq" id="WP_182606176.1">
    <property type="nucleotide sequence ID" value="NZ_VKHT01000268.1"/>
</dbReference>
<dbReference type="Gene3D" id="3.30.565.10">
    <property type="entry name" value="Histidine kinase-like ATPase, C-terminal domain"/>
    <property type="match status" value="1"/>
</dbReference>
<dbReference type="InterPro" id="IPR050267">
    <property type="entry name" value="Anti-sigma-factor_SerPK"/>
</dbReference>
<evidence type="ECO:0000313" key="4">
    <source>
        <dbReference type="EMBL" id="MBB0244571.1"/>
    </source>
</evidence>
<keyword evidence="5" id="KW-1185">Reference proteome</keyword>
<keyword evidence="4" id="KW-0067">ATP-binding</keyword>
<keyword evidence="4" id="KW-0547">Nucleotide-binding</keyword>
<keyword evidence="1" id="KW-0418">Kinase</keyword>